<evidence type="ECO:0000313" key="1">
    <source>
        <dbReference type="EMBL" id="VBB78575.1"/>
    </source>
</evidence>
<sequence>MKTTGILTITSQAQLPIPASNEQEHVNKPEINSLVDSSIPTSNFKALCHPLVDVVAREVDDYFLKHWPFPDAQSRKRFVGAGFSRVTCLYFPMALDDRIHFACRLLTVLLPWIISDLLEHISLAQGEAYNARLMPLMRGGDILPDRSVLVEYIKYDLWEGMRAHDRWMANDILEPVFVFMRAQTDKARTKPMSLKEYLEYRERDVGKGFLVALMRFTIGLSIPLSDLDLARPVDMNCSKHLSIINDIWSFEKELLTSQTAHEEGGSLCTGVATIAADAEISTAAAKRVLYSLCREWEAQHFGLVQAVLARQDTPELRKYLQGLEYQMAGNELWSRTTLRYLVPGE</sequence>
<dbReference type="InterPro" id="IPR008949">
    <property type="entry name" value="Isoprenoid_synthase_dom_sf"/>
</dbReference>
<reference evidence="1" key="1">
    <citation type="submission" date="2018-02" db="EMBL/GenBank/DDBJ databases">
        <authorList>
            <person name="Silar P."/>
        </authorList>
    </citation>
    <scope>NUCLEOTIDE SEQUENCE [LARGE SCALE GENOMIC DNA]</scope>
    <source>
        <strain evidence="1">T</strain>
    </source>
</reference>
<keyword evidence="2" id="KW-1185">Reference proteome</keyword>
<proteinExistence type="predicted"/>
<protein>
    <submittedName>
        <fullName evidence="1">Aristolochene synthase</fullName>
    </submittedName>
</protein>
<organism evidence="1 2">
    <name type="scientific">Podospora comata</name>
    <dbReference type="NCBI Taxonomy" id="48703"/>
    <lineage>
        <taxon>Eukaryota</taxon>
        <taxon>Fungi</taxon>
        <taxon>Dikarya</taxon>
        <taxon>Ascomycota</taxon>
        <taxon>Pezizomycotina</taxon>
        <taxon>Sordariomycetes</taxon>
        <taxon>Sordariomycetidae</taxon>
        <taxon>Sordariales</taxon>
        <taxon>Podosporaceae</taxon>
        <taxon>Podospora</taxon>
    </lineage>
</organism>
<dbReference type="Proteomes" id="UP000280685">
    <property type="component" value="Chromosome 3"/>
</dbReference>
<dbReference type="Pfam" id="PF19086">
    <property type="entry name" value="Terpene_syn_C_2"/>
    <property type="match status" value="1"/>
</dbReference>
<gene>
    <name evidence="1" type="ORF">PODCO_310860</name>
</gene>
<name>A0ABY6S8B2_PODCO</name>
<accession>A0ABY6S8B2</accession>
<dbReference type="SUPFAM" id="SSF48576">
    <property type="entry name" value="Terpenoid synthases"/>
    <property type="match status" value="1"/>
</dbReference>
<dbReference type="Gene3D" id="1.10.600.10">
    <property type="entry name" value="Farnesyl Diphosphate Synthase"/>
    <property type="match status" value="1"/>
</dbReference>
<dbReference type="EMBL" id="LR026966">
    <property type="protein sequence ID" value="VBB78575.1"/>
    <property type="molecule type" value="Genomic_DNA"/>
</dbReference>
<evidence type="ECO:0000313" key="2">
    <source>
        <dbReference type="Proteomes" id="UP000280685"/>
    </source>
</evidence>